<gene>
    <name evidence="2" type="ORF">C8D98_1524</name>
</gene>
<keyword evidence="3" id="KW-1185">Reference proteome</keyword>
<feature type="compositionally biased region" description="Basic and acidic residues" evidence="1">
    <location>
        <begin position="130"/>
        <end position="141"/>
    </location>
</feature>
<comment type="caution">
    <text evidence="2">The sequence shown here is derived from an EMBL/GenBank/DDBJ whole genome shotgun (WGS) entry which is preliminary data.</text>
</comment>
<name>A0A4R1K8J3_9BACT</name>
<feature type="region of interest" description="Disordered" evidence="1">
    <location>
        <begin position="85"/>
        <end position="141"/>
    </location>
</feature>
<feature type="compositionally biased region" description="Basic and acidic residues" evidence="1">
    <location>
        <begin position="85"/>
        <end position="96"/>
    </location>
</feature>
<dbReference type="RefSeq" id="WP_132873506.1">
    <property type="nucleotide sequence ID" value="NZ_JBLJBI010000016.1"/>
</dbReference>
<sequence length="141" mass="16120">MPTSWLKETFEKGVEEIQKLAKTGSIKIDITNLKKKRDERVKLIGNKVLEMIRTGELKAETFEPDYSYILEMDKKIELKERELTDGDTAVYHEERPAQTASAQPADPAKEHTQLPAPAAVVRQDNEDDDKDPHEDYINRPG</sequence>
<reference evidence="2 3" key="1">
    <citation type="submission" date="2019-03" db="EMBL/GenBank/DDBJ databases">
        <title>Genomic Encyclopedia of Type Strains, Phase IV (KMG-IV): sequencing the most valuable type-strain genomes for metagenomic binning, comparative biology and taxonomic classification.</title>
        <authorList>
            <person name="Goeker M."/>
        </authorList>
    </citation>
    <scope>NUCLEOTIDE SEQUENCE [LARGE SCALE GENOMIC DNA]</scope>
    <source>
        <strain evidence="2 3">DSM 24984</strain>
    </source>
</reference>
<evidence type="ECO:0000313" key="2">
    <source>
        <dbReference type="EMBL" id="TCK60645.1"/>
    </source>
</evidence>
<dbReference type="Proteomes" id="UP000294614">
    <property type="component" value="Unassembled WGS sequence"/>
</dbReference>
<protein>
    <submittedName>
        <fullName evidence="2">Uncharacterized protein</fullName>
    </submittedName>
</protein>
<proteinExistence type="predicted"/>
<organism evidence="2 3">
    <name type="scientific">Seleniivibrio woodruffii</name>
    <dbReference type="NCBI Taxonomy" id="1078050"/>
    <lineage>
        <taxon>Bacteria</taxon>
        <taxon>Pseudomonadati</taxon>
        <taxon>Deferribacterota</taxon>
        <taxon>Deferribacteres</taxon>
        <taxon>Deferribacterales</taxon>
        <taxon>Geovibrionaceae</taxon>
        <taxon>Seleniivibrio</taxon>
    </lineage>
</organism>
<evidence type="ECO:0000256" key="1">
    <source>
        <dbReference type="SAM" id="MobiDB-lite"/>
    </source>
</evidence>
<dbReference type="OrthoDB" id="9814715at2"/>
<dbReference type="AlphaFoldDB" id="A0A4R1K8J3"/>
<evidence type="ECO:0000313" key="3">
    <source>
        <dbReference type="Proteomes" id="UP000294614"/>
    </source>
</evidence>
<accession>A0A4R1K8J3</accession>
<dbReference type="EMBL" id="SMGG01000004">
    <property type="protein sequence ID" value="TCK60645.1"/>
    <property type="molecule type" value="Genomic_DNA"/>
</dbReference>